<sequence>MIPASDPPPLSAIEREAFAWVVRLTSGKATAADADALQAWCAQSPAHQAAFARAQRQWHSIKAAGSQVSNWTPLRAGGAAGGSVRLRRRALIGGALAAPAAIALALWRPPLDLWPSAGELKADYRTATGERRRVELSEHAVLDLDTRTSILVRGALQEIEMIAGQVAIETDGGVPFAVRAGTGRTTADAGAARFDVRCIGQEVRVTCLSGSVRVNHLAGVHRLQAMQQMSYDQRAIAEAVPADPEEASAWREGVLVFRRVPLARVVDELNRYRPGKVIVLNDRIAALPVSGRFLMDDPDAVLEQLRLALDLSVSVYPGGIAVLA</sequence>
<reference evidence="3 4" key="1">
    <citation type="submission" date="2019-04" db="EMBL/GenBank/DDBJ databases">
        <title>Azoarcus rhizosphaerae sp. nov. isolated from rhizosphere of Ficus religiosa.</title>
        <authorList>
            <person name="Lin S.-Y."/>
            <person name="Hameed A."/>
            <person name="Hsu Y.-H."/>
            <person name="Young C.-C."/>
        </authorList>
    </citation>
    <scope>NUCLEOTIDE SEQUENCE [LARGE SCALE GENOMIC DNA]</scope>
    <source>
        <strain evidence="3 4">CC-YHH848</strain>
    </source>
</reference>
<evidence type="ECO:0000313" key="3">
    <source>
        <dbReference type="EMBL" id="THF60445.1"/>
    </source>
</evidence>
<comment type="caution">
    <text evidence="3">The sequence shown here is derived from an EMBL/GenBank/DDBJ whole genome shotgun (WGS) entry which is preliminary data.</text>
</comment>
<dbReference type="PANTHER" id="PTHR30273">
    <property type="entry name" value="PERIPLASMIC SIGNAL SENSOR AND SIGMA FACTOR ACTIVATOR FECR-RELATED"/>
    <property type="match status" value="1"/>
</dbReference>
<dbReference type="PANTHER" id="PTHR30273:SF2">
    <property type="entry name" value="PROTEIN FECR"/>
    <property type="match status" value="1"/>
</dbReference>
<keyword evidence="4" id="KW-1185">Reference proteome</keyword>
<evidence type="ECO:0000259" key="2">
    <source>
        <dbReference type="Pfam" id="PF16220"/>
    </source>
</evidence>
<evidence type="ECO:0000259" key="1">
    <source>
        <dbReference type="Pfam" id="PF04773"/>
    </source>
</evidence>
<dbReference type="Pfam" id="PF04773">
    <property type="entry name" value="FecR"/>
    <property type="match status" value="1"/>
</dbReference>
<name>A0A4S4ALW8_9RHOO</name>
<dbReference type="Gene3D" id="2.60.120.1440">
    <property type="match status" value="1"/>
</dbReference>
<dbReference type="OrthoDB" id="1100567at2"/>
<dbReference type="Pfam" id="PF16220">
    <property type="entry name" value="DUF4880"/>
    <property type="match status" value="1"/>
</dbReference>
<accession>A0A4S4ALW8</accession>
<protein>
    <submittedName>
        <fullName evidence="3">DUF4880 domain-containing protein</fullName>
    </submittedName>
</protein>
<dbReference type="PIRSF" id="PIRSF018266">
    <property type="entry name" value="FecR"/>
    <property type="match status" value="1"/>
</dbReference>
<dbReference type="Gene3D" id="3.55.50.30">
    <property type="match status" value="1"/>
</dbReference>
<dbReference type="InterPro" id="IPR032623">
    <property type="entry name" value="FecR_N"/>
</dbReference>
<dbReference type="GO" id="GO:0016989">
    <property type="term" value="F:sigma factor antagonist activity"/>
    <property type="evidence" value="ECO:0007669"/>
    <property type="project" value="TreeGrafter"/>
</dbReference>
<dbReference type="AlphaFoldDB" id="A0A4S4ALW8"/>
<evidence type="ECO:0000313" key="4">
    <source>
        <dbReference type="Proteomes" id="UP000307956"/>
    </source>
</evidence>
<feature type="domain" description="FecR N-terminal" evidence="2">
    <location>
        <begin position="15"/>
        <end position="56"/>
    </location>
</feature>
<dbReference type="Proteomes" id="UP000307956">
    <property type="component" value="Unassembled WGS sequence"/>
</dbReference>
<dbReference type="InterPro" id="IPR012373">
    <property type="entry name" value="Ferrdict_sens_TM"/>
</dbReference>
<proteinExistence type="predicted"/>
<dbReference type="EMBL" id="SSOD01000010">
    <property type="protein sequence ID" value="THF60445.1"/>
    <property type="molecule type" value="Genomic_DNA"/>
</dbReference>
<organism evidence="3 4">
    <name type="scientific">Pseudothauera rhizosphaerae</name>
    <dbReference type="NCBI Taxonomy" id="2565932"/>
    <lineage>
        <taxon>Bacteria</taxon>
        <taxon>Pseudomonadati</taxon>
        <taxon>Pseudomonadota</taxon>
        <taxon>Betaproteobacteria</taxon>
        <taxon>Rhodocyclales</taxon>
        <taxon>Zoogloeaceae</taxon>
        <taxon>Pseudothauera</taxon>
    </lineage>
</organism>
<dbReference type="InterPro" id="IPR006860">
    <property type="entry name" value="FecR"/>
</dbReference>
<gene>
    <name evidence="3" type="ORF">E6O51_13265</name>
</gene>
<feature type="domain" description="FecR protein" evidence="1">
    <location>
        <begin position="123"/>
        <end position="213"/>
    </location>
</feature>